<evidence type="ECO:0000313" key="2">
    <source>
        <dbReference type="EMBL" id="KAJ7952004.1"/>
    </source>
</evidence>
<dbReference type="GO" id="GO:0004386">
    <property type="term" value="F:helicase activity"/>
    <property type="evidence" value="ECO:0007669"/>
    <property type="project" value="UniProtKB-KW"/>
</dbReference>
<comment type="caution">
    <text evidence="2">The sequence shown here is derived from an EMBL/GenBank/DDBJ whole genome shotgun (WGS) entry which is preliminary data.</text>
</comment>
<protein>
    <submittedName>
        <fullName evidence="2">ATP-dependent DNA helicase</fullName>
    </submittedName>
</protein>
<dbReference type="InterPro" id="IPR057939">
    <property type="entry name" value="TRF2_HOY1_PH"/>
</dbReference>
<keyword evidence="2" id="KW-0378">Hydrolase</keyword>
<evidence type="ECO:0000313" key="3">
    <source>
        <dbReference type="Proteomes" id="UP001163823"/>
    </source>
</evidence>
<name>A0AAD7PEJ1_QUISA</name>
<dbReference type="Proteomes" id="UP001163823">
    <property type="component" value="Chromosome 11"/>
</dbReference>
<keyword evidence="2" id="KW-0547">Nucleotide-binding</keyword>
<organism evidence="2 3">
    <name type="scientific">Quillaja saponaria</name>
    <name type="common">Soap bark tree</name>
    <dbReference type="NCBI Taxonomy" id="32244"/>
    <lineage>
        <taxon>Eukaryota</taxon>
        <taxon>Viridiplantae</taxon>
        <taxon>Streptophyta</taxon>
        <taxon>Embryophyta</taxon>
        <taxon>Tracheophyta</taxon>
        <taxon>Spermatophyta</taxon>
        <taxon>Magnoliopsida</taxon>
        <taxon>eudicotyledons</taxon>
        <taxon>Gunneridae</taxon>
        <taxon>Pentapetalae</taxon>
        <taxon>rosids</taxon>
        <taxon>fabids</taxon>
        <taxon>Fabales</taxon>
        <taxon>Quillajaceae</taxon>
        <taxon>Quillaja</taxon>
    </lineage>
</organism>
<gene>
    <name evidence="2" type="ORF">O6P43_027964</name>
</gene>
<reference evidence="2" key="1">
    <citation type="journal article" date="2023" name="Science">
        <title>Elucidation of the pathway for biosynthesis of saponin adjuvants from the soapbark tree.</title>
        <authorList>
            <person name="Reed J."/>
            <person name="Orme A."/>
            <person name="El-Demerdash A."/>
            <person name="Owen C."/>
            <person name="Martin L.B.B."/>
            <person name="Misra R.C."/>
            <person name="Kikuchi S."/>
            <person name="Rejzek M."/>
            <person name="Martin A.C."/>
            <person name="Harkess A."/>
            <person name="Leebens-Mack J."/>
            <person name="Louveau T."/>
            <person name="Stephenson M.J."/>
            <person name="Osbourn A."/>
        </authorList>
    </citation>
    <scope>NUCLEOTIDE SEQUENCE</scope>
    <source>
        <strain evidence="2">S10</strain>
    </source>
</reference>
<sequence>MVQLMTSEANCLKKVKMELEGSMEGQLSPLYKRSKLDSSQQQWNSRAECFQIPPTQYNPLEDPSPLGLCLRKSPSLLDLIQMTLSKENGSKLATLNKKDQKGTKTSGTPDNKLKASNFPASILRIGSWEYKSRYEGDLVSKCYFAKHKLVWEVLDGCLKNKIEIQWSDIVAIKANFPEDGPGTLDVLLGRRPLFFRETSPQPRKHTLWQATSDFTGGQASIHRRHFLQCPQGFLGKHFEKLIQCDPRLNFLSQQPEIVLDCPYFKASVTVVDDSNESSDCFNRSEEELGFFGLRGLASPSASQSISSRNEQDFVCKATENISQETVSPSSDFRCSKVDNLRLLSTLDEIKVPGIYLPMSMTDLASHVGHCISEQMTSSNPTFADDIQHRAMLEELNQNLFNDSQVAATSDEQYLMKKVNSLCCLLQKDPSTTKNSQVKASNNLGSSNSILVLPPESNIAKPEGELDYTSGCKQATGMPRKESFGELLLNLPRVASLPHFFV</sequence>
<dbReference type="Pfam" id="PF24818">
    <property type="entry name" value="PH_TRF2_HOY1"/>
    <property type="match status" value="1"/>
</dbReference>
<keyword evidence="3" id="KW-1185">Reference proteome</keyword>
<feature type="domain" description="TRF2/HOY1 PH-like" evidence="1">
    <location>
        <begin position="117"/>
        <end position="234"/>
    </location>
</feature>
<dbReference type="PANTHER" id="PTHR33494:SF1">
    <property type="entry name" value="C2H2-TYPE DOMAIN-CONTAINING PROTEIN-RELATED"/>
    <property type="match status" value="1"/>
</dbReference>
<dbReference type="EMBL" id="JARAOO010000011">
    <property type="protein sequence ID" value="KAJ7952004.1"/>
    <property type="molecule type" value="Genomic_DNA"/>
</dbReference>
<keyword evidence="2" id="KW-0347">Helicase</keyword>
<proteinExistence type="predicted"/>
<accession>A0AAD7PEJ1</accession>
<dbReference type="PANTHER" id="PTHR33494">
    <property type="entry name" value="OS02G0793800 PROTEIN"/>
    <property type="match status" value="1"/>
</dbReference>
<dbReference type="AlphaFoldDB" id="A0AAD7PEJ1"/>
<keyword evidence="2" id="KW-0067">ATP-binding</keyword>
<evidence type="ECO:0000259" key="1">
    <source>
        <dbReference type="Pfam" id="PF24818"/>
    </source>
</evidence>